<organism evidence="4 5">
    <name type="scientific">Leuconostoc lactis</name>
    <dbReference type="NCBI Taxonomy" id="1246"/>
    <lineage>
        <taxon>Bacteria</taxon>
        <taxon>Bacillati</taxon>
        <taxon>Bacillota</taxon>
        <taxon>Bacilli</taxon>
        <taxon>Lactobacillales</taxon>
        <taxon>Lactobacillaceae</taxon>
        <taxon>Leuconostoc</taxon>
    </lineage>
</organism>
<keyword evidence="3" id="KW-1133">Transmembrane helix</keyword>
<protein>
    <submittedName>
        <fullName evidence="4">Prepilin-type N-terminal cleavage/methylation domain-containing protein</fullName>
    </submittedName>
</protein>
<dbReference type="Proteomes" id="UP000478636">
    <property type="component" value="Unassembled WGS sequence"/>
</dbReference>
<reference evidence="4 5" key="1">
    <citation type="submission" date="2019-12" db="EMBL/GenBank/DDBJ databases">
        <title>Complete genome sequence of Leuconostoc lactis strain AVN1 provides insights into metabolic potential.</title>
        <authorList>
            <person name="Besrour N."/>
            <person name="Najjari A."/>
            <person name="Fhoula I."/>
            <person name="Jaballah S."/>
            <person name="Klibi N."/>
            <person name="Ouzari H.I."/>
        </authorList>
    </citation>
    <scope>NUCLEOTIDE SEQUENCE [LARGE SCALE GENOMIC DNA]</scope>
    <source>
        <strain evidence="4 5">AVN1</strain>
    </source>
</reference>
<keyword evidence="3" id="KW-0472">Membrane</keyword>
<evidence type="ECO:0000256" key="3">
    <source>
        <dbReference type="SAM" id="Phobius"/>
    </source>
</evidence>
<keyword evidence="3" id="KW-0812">Transmembrane</keyword>
<sequence length="130" mass="14523">MKHISKGYTLLESLVVLGIVAGLFLLSSRMPVSAPNMSQWSATFKSSWQQERISAQTQQCRRTVRFRENGIVFNHTQLAYPKGYHHDKTQTIQILPTGYVAPTTVTLSNGQHVIKIIFSLGGGAYRITQS</sequence>
<gene>
    <name evidence="4" type="ORF">GQS40_01490</name>
</gene>
<dbReference type="EMBL" id="WSZI01000008">
    <property type="protein sequence ID" value="MWN20635.1"/>
    <property type="molecule type" value="Genomic_DNA"/>
</dbReference>
<name>A0A6L7A5P0_LEULA</name>
<dbReference type="PROSITE" id="PS00409">
    <property type="entry name" value="PROKAR_NTER_METHYL"/>
    <property type="match status" value="1"/>
</dbReference>
<dbReference type="GO" id="GO:0030420">
    <property type="term" value="P:establishment of competence for transformation"/>
    <property type="evidence" value="ECO:0007669"/>
    <property type="project" value="UniProtKB-KW"/>
</dbReference>
<dbReference type="AlphaFoldDB" id="A0A6L7A5P0"/>
<evidence type="ECO:0000256" key="1">
    <source>
        <dbReference type="ARBA" id="ARBA00004241"/>
    </source>
</evidence>
<dbReference type="InterPro" id="IPR012902">
    <property type="entry name" value="N_methyl_site"/>
</dbReference>
<proteinExistence type="predicted"/>
<comment type="subcellular location">
    <subcellularLocation>
        <location evidence="1">Cell surface</location>
    </subcellularLocation>
</comment>
<dbReference type="NCBIfam" id="TIGR02532">
    <property type="entry name" value="IV_pilin_GFxxxE"/>
    <property type="match status" value="1"/>
</dbReference>
<accession>A0A6L7A5P0</accession>
<feature type="transmembrane region" description="Helical" evidence="3">
    <location>
        <begin position="7"/>
        <end position="26"/>
    </location>
</feature>
<comment type="caution">
    <text evidence="4">The sequence shown here is derived from an EMBL/GenBank/DDBJ whole genome shotgun (WGS) entry which is preliminary data.</text>
</comment>
<keyword evidence="2" id="KW-0178">Competence</keyword>
<evidence type="ECO:0000313" key="5">
    <source>
        <dbReference type="Proteomes" id="UP000478636"/>
    </source>
</evidence>
<dbReference type="GO" id="GO:0009986">
    <property type="term" value="C:cell surface"/>
    <property type="evidence" value="ECO:0007669"/>
    <property type="project" value="UniProtKB-SubCell"/>
</dbReference>
<dbReference type="RefSeq" id="WP_029510264.1">
    <property type="nucleotide sequence ID" value="NZ_DAITWI010000007.1"/>
</dbReference>
<evidence type="ECO:0000313" key="4">
    <source>
        <dbReference type="EMBL" id="MWN20635.1"/>
    </source>
</evidence>
<evidence type="ECO:0000256" key="2">
    <source>
        <dbReference type="ARBA" id="ARBA00023287"/>
    </source>
</evidence>